<evidence type="ECO:0000256" key="1">
    <source>
        <dbReference type="ARBA" id="ARBA00004167"/>
    </source>
</evidence>
<keyword evidence="3 6" id="KW-1133">Transmembrane helix</keyword>
<comment type="subcellular location">
    <subcellularLocation>
        <location evidence="1">Membrane</location>
        <topology evidence="1">Single-pass membrane protein</topology>
    </subcellularLocation>
</comment>
<keyword evidence="2 6" id="KW-0812">Transmembrane</keyword>
<dbReference type="PANTHER" id="PTHR30168">
    <property type="entry name" value="PUTATIVE MEMBRANE PROTEIN YPFJ"/>
    <property type="match status" value="1"/>
</dbReference>
<evidence type="ECO:0000256" key="3">
    <source>
        <dbReference type="ARBA" id="ARBA00022989"/>
    </source>
</evidence>
<feature type="compositionally biased region" description="Polar residues" evidence="5">
    <location>
        <begin position="37"/>
        <end position="60"/>
    </location>
</feature>
<feature type="compositionally biased region" description="Polar residues" evidence="5">
    <location>
        <begin position="118"/>
        <end position="127"/>
    </location>
</feature>
<evidence type="ECO:0000256" key="4">
    <source>
        <dbReference type="ARBA" id="ARBA00023136"/>
    </source>
</evidence>
<feature type="compositionally biased region" description="Low complexity" evidence="5">
    <location>
        <begin position="134"/>
        <end position="160"/>
    </location>
</feature>
<evidence type="ECO:0000313" key="8">
    <source>
        <dbReference type="Proteomes" id="UP001597326"/>
    </source>
</evidence>
<dbReference type="Pfam" id="PF04228">
    <property type="entry name" value="Zn_peptidase"/>
    <property type="match status" value="1"/>
</dbReference>
<protein>
    <submittedName>
        <fullName evidence="7">Neutral zinc metallopeptidase</fullName>
    </submittedName>
</protein>
<organism evidence="7 8">
    <name type="scientific">Luteococcus peritonei</name>
    <dbReference type="NCBI Taxonomy" id="88874"/>
    <lineage>
        <taxon>Bacteria</taxon>
        <taxon>Bacillati</taxon>
        <taxon>Actinomycetota</taxon>
        <taxon>Actinomycetes</taxon>
        <taxon>Propionibacteriales</taxon>
        <taxon>Propionibacteriaceae</taxon>
        <taxon>Luteococcus</taxon>
    </lineage>
</organism>
<reference evidence="8" key="1">
    <citation type="journal article" date="2019" name="Int. J. Syst. Evol. Microbiol.">
        <title>The Global Catalogue of Microorganisms (GCM) 10K type strain sequencing project: providing services to taxonomists for standard genome sequencing and annotation.</title>
        <authorList>
            <consortium name="The Broad Institute Genomics Platform"/>
            <consortium name="The Broad Institute Genome Sequencing Center for Infectious Disease"/>
            <person name="Wu L."/>
            <person name="Ma J."/>
        </authorList>
    </citation>
    <scope>NUCLEOTIDE SEQUENCE [LARGE SCALE GENOMIC DNA]</scope>
    <source>
        <strain evidence="8">CAIM 431</strain>
    </source>
</reference>
<dbReference type="PANTHER" id="PTHR30168:SF0">
    <property type="entry name" value="INNER MEMBRANE PROTEIN"/>
    <property type="match status" value="1"/>
</dbReference>
<dbReference type="RefSeq" id="WP_343872420.1">
    <property type="nucleotide sequence ID" value="NZ_BAAAIX010000007.1"/>
</dbReference>
<evidence type="ECO:0000256" key="2">
    <source>
        <dbReference type="ARBA" id="ARBA00022692"/>
    </source>
</evidence>
<dbReference type="EMBL" id="JBHUFZ010000008">
    <property type="protein sequence ID" value="MFD1889396.1"/>
    <property type="molecule type" value="Genomic_DNA"/>
</dbReference>
<name>A0ABW4RT47_9ACTN</name>
<accession>A0ABW4RT47</accession>
<dbReference type="InterPro" id="IPR007343">
    <property type="entry name" value="Uncharacterised_pept_Zn_put"/>
</dbReference>
<dbReference type="Proteomes" id="UP001597326">
    <property type="component" value="Unassembled WGS sequence"/>
</dbReference>
<evidence type="ECO:0000313" key="7">
    <source>
        <dbReference type="EMBL" id="MFD1889396.1"/>
    </source>
</evidence>
<feature type="region of interest" description="Disordered" evidence="5">
    <location>
        <begin position="1"/>
        <end position="76"/>
    </location>
</feature>
<feature type="compositionally biased region" description="Low complexity" evidence="5">
    <location>
        <begin position="11"/>
        <end position="21"/>
    </location>
</feature>
<feature type="region of interest" description="Disordered" evidence="5">
    <location>
        <begin position="116"/>
        <end position="191"/>
    </location>
</feature>
<evidence type="ECO:0000256" key="5">
    <source>
        <dbReference type="SAM" id="MobiDB-lite"/>
    </source>
</evidence>
<comment type="caution">
    <text evidence="7">The sequence shown here is derived from an EMBL/GenBank/DDBJ whole genome shotgun (WGS) entry which is preliminary data.</text>
</comment>
<proteinExistence type="predicted"/>
<gene>
    <name evidence="7" type="ORF">ACFSCS_04230</name>
</gene>
<keyword evidence="4 6" id="KW-0472">Membrane</keyword>
<feature type="transmembrane region" description="Helical" evidence="6">
    <location>
        <begin position="82"/>
        <end position="107"/>
    </location>
</feature>
<evidence type="ECO:0000256" key="6">
    <source>
        <dbReference type="SAM" id="Phobius"/>
    </source>
</evidence>
<sequence length="434" mass="46164">MTQNPWGRPTGQQQWGGQQQWPSPADPWGRPSGQAGWGTSQRSGQTGWGQTSWGAPQQQWPAPYGQQPPLGRGRPPRRRNPLVTLIKVLLVLGVLGFLGLVLLGAVLSSVVSSISVPEPTSQATTRGPDSPWDPSANPATASPGPSASATPGADASPSGGDVANQGSYQNEDYQVPPADLTPPPLPEPETYEEATDLLKANPLYATSVPKPVRCEMGTLDLQTASRAQLTDHFNQMTACLMRVWEQPLADAGFQAVRPSVTVYSGSVTSKCGKLPSRNAVYCGADQQVYYAADLPRTIPSSLRGSRYISEAVVAHEFGHAVQARSAILISEAAWEEKSSKSTANQLSRRLEMQADCFAGQFLGSIQQSTAMTPTELANVSKLFYSIGDDVLTGRPGYEGNHGAGANRQSWTSVGLQSTKVGACNTFTADANTVR</sequence>
<keyword evidence="8" id="KW-1185">Reference proteome</keyword>